<proteinExistence type="predicted"/>
<feature type="compositionally biased region" description="Low complexity" evidence="1">
    <location>
        <begin position="163"/>
        <end position="183"/>
    </location>
</feature>
<dbReference type="RefSeq" id="WP_005456384.1">
    <property type="nucleotide sequence ID" value="NZ_CM001440.1"/>
</dbReference>
<keyword evidence="2" id="KW-1133">Transmembrane helix</keyword>
<organism evidence="3 4">
    <name type="scientific">Saccharomonospora cyanea NA-134</name>
    <dbReference type="NCBI Taxonomy" id="882082"/>
    <lineage>
        <taxon>Bacteria</taxon>
        <taxon>Bacillati</taxon>
        <taxon>Actinomycetota</taxon>
        <taxon>Actinomycetes</taxon>
        <taxon>Pseudonocardiales</taxon>
        <taxon>Pseudonocardiaceae</taxon>
        <taxon>Saccharomonospora</taxon>
    </lineage>
</organism>
<keyword evidence="2" id="KW-0812">Transmembrane</keyword>
<evidence type="ECO:0000256" key="2">
    <source>
        <dbReference type="SAM" id="Phobius"/>
    </source>
</evidence>
<sequence length="365" mass="39068">MTHTDLPDPTLDARSLGYAPSDGTLVRDAPFLSDVLRETRSTYLWWAWGAPLFALLVLGALLFGGPWIPSLLALVGVLLRWGWVLWRLPFHPTLTEVAEVPIRSAHLAADDIVLTRWLTAVRVDTPAGEGWVHGAPTLPQGTVVAASARAPRRSTRLAARVAPGSRLARRAGGATARRSSTGRPPQPTPPDHLVSAVPALDEGLSLWARFTVRATLLLAGLAVVLGAAMGTLSLLPLFDARPDVDPVWSVIGLPVAVVCVLWSLRVAWSTASLDRRFRRARGWWSLPARVDELGVDGPERYTFTATVWHPAGQAEQVTASGSPADFVAAVAETGVLWVLDSTLDAPVWTVGVPGHPVLTVVGRGC</sequence>
<dbReference type="Proteomes" id="UP000002791">
    <property type="component" value="Chromosome"/>
</dbReference>
<evidence type="ECO:0000256" key="1">
    <source>
        <dbReference type="SAM" id="MobiDB-lite"/>
    </source>
</evidence>
<dbReference type="HOGENOM" id="CLU_754171_0_0_11"/>
<dbReference type="AlphaFoldDB" id="H5XCN4"/>
<keyword evidence="2" id="KW-0472">Membrane</keyword>
<gene>
    <name evidence="3" type="ORF">SaccyDRAFT_2406</name>
</gene>
<evidence type="ECO:0000313" key="3">
    <source>
        <dbReference type="EMBL" id="EHR61280.1"/>
    </source>
</evidence>
<accession>H5XCN4</accession>
<keyword evidence="4" id="KW-1185">Reference proteome</keyword>
<feature type="transmembrane region" description="Helical" evidence="2">
    <location>
        <begin position="247"/>
        <end position="268"/>
    </location>
</feature>
<feature type="transmembrane region" description="Helical" evidence="2">
    <location>
        <begin position="214"/>
        <end position="235"/>
    </location>
</feature>
<protein>
    <submittedName>
        <fullName evidence="3">Uncharacterized protein</fullName>
    </submittedName>
</protein>
<feature type="transmembrane region" description="Helical" evidence="2">
    <location>
        <begin position="43"/>
        <end position="61"/>
    </location>
</feature>
<dbReference type="EMBL" id="CM001440">
    <property type="protein sequence ID" value="EHR61280.1"/>
    <property type="molecule type" value="Genomic_DNA"/>
</dbReference>
<reference evidence="3 4" key="1">
    <citation type="submission" date="2011-11" db="EMBL/GenBank/DDBJ databases">
        <title>The Noncontiguous Finished sequence of Saccharomonospora cyanea NA-134.</title>
        <authorList>
            <consortium name="US DOE Joint Genome Institute"/>
            <person name="Lucas S."/>
            <person name="Han J."/>
            <person name="Lapidus A."/>
            <person name="Cheng J.-F."/>
            <person name="Goodwin L."/>
            <person name="Pitluck S."/>
            <person name="Peters L."/>
            <person name="Ovchinnikova G."/>
            <person name="Lu M."/>
            <person name="Detter J.C."/>
            <person name="Han C."/>
            <person name="Tapia R."/>
            <person name="Land M."/>
            <person name="Hauser L."/>
            <person name="Kyrpides N."/>
            <person name="Ivanova N."/>
            <person name="Pagani I."/>
            <person name="Brambilla E.-M."/>
            <person name="Klenk H.-P."/>
            <person name="Woyke T."/>
        </authorList>
    </citation>
    <scope>NUCLEOTIDE SEQUENCE [LARGE SCALE GENOMIC DNA]</scope>
    <source>
        <strain evidence="3 4">NA-134</strain>
    </source>
</reference>
<feature type="region of interest" description="Disordered" evidence="1">
    <location>
        <begin position="163"/>
        <end position="191"/>
    </location>
</feature>
<name>H5XCN4_9PSEU</name>
<feature type="transmembrane region" description="Helical" evidence="2">
    <location>
        <begin position="67"/>
        <end position="86"/>
    </location>
</feature>
<dbReference type="STRING" id="882082.SaccyDRAFT_2406"/>
<evidence type="ECO:0000313" key="4">
    <source>
        <dbReference type="Proteomes" id="UP000002791"/>
    </source>
</evidence>